<comment type="caution">
    <text evidence="1">The sequence shown here is derived from an EMBL/GenBank/DDBJ whole genome shotgun (WGS) entry which is preliminary data.</text>
</comment>
<reference evidence="1 2" key="1">
    <citation type="submission" date="2015-08" db="EMBL/GenBank/DDBJ databases">
        <title>Next Generation Sequencing and Analysis of the Genome of Puccinia sorghi L Schw, the Causal Agent of Maize Common Rust.</title>
        <authorList>
            <person name="Rochi L."/>
            <person name="Burguener G."/>
            <person name="Darino M."/>
            <person name="Turjanski A."/>
            <person name="Kreff E."/>
            <person name="Dieguez M.J."/>
            <person name="Sacco F."/>
        </authorList>
    </citation>
    <scope>NUCLEOTIDE SEQUENCE [LARGE SCALE GENOMIC DNA]</scope>
    <source>
        <strain evidence="1 2">RO10H11247</strain>
    </source>
</reference>
<name>A0A0L6UL41_9BASI</name>
<organism evidence="1 2">
    <name type="scientific">Puccinia sorghi</name>
    <dbReference type="NCBI Taxonomy" id="27349"/>
    <lineage>
        <taxon>Eukaryota</taxon>
        <taxon>Fungi</taxon>
        <taxon>Dikarya</taxon>
        <taxon>Basidiomycota</taxon>
        <taxon>Pucciniomycotina</taxon>
        <taxon>Pucciniomycetes</taxon>
        <taxon>Pucciniales</taxon>
        <taxon>Pucciniaceae</taxon>
        <taxon>Puccinia</taxon>
    </lineage>
</organism>
<dbReference type="VEuPathDB" id="FungiDB:VP01_5282g2"/>
<evidence type="ECO:0000313" key="1">
    <source>
        <dbReference type="EMBL" id="KNZ48977.1"/>
    </source>
</evidence>
<protein>
    <submittedName>
        <fullName evidence="1">Uncharacterized protein</fullName>
    </submittedName>
</protein>
<dbReference type="Proteomes" id="UP000037035">
    <property type="component" value="Unassembled WGS sequence"/>
</dbReference>
<dbReference type="AlphaFoldDB" id="A0A0L6UL41"/>
<keyword evidence="2" id="KW-1185">Reference proteome</keyword>
<accession>A0A0L6UL41</accession>
<dbReference type="EMBL" id="LAVV01010478">
    <property type="protein sequence ID" value="KNZ48977.1"/>
    <property type="molecule type" value="Genomic_DNA"/>
</dbReference>
<sequence length="125" mass="14244">MSTHNLAFVSTPAIYTLNLDHNSQPMAPKQPEVQRRDPPCVLPAAEGEISDIDLNDLVKKHGHYVWLVAEDKDEIDKAYDEYQRKIHIITCKKRLHIDSVLGYLGKSSRALWSLYRQGINCGSQQ</sequence>
<evidence type="ECO:0000313" key="2">
    <source>
        <dbReference type="Proteomes" id="UP000037035"/>
    </source>
</evidence>
<proteinExistence type="predicted"/>
<gene>
    <name evidence="1" type="ORF">VP01_5282g2</name>
</gene>